<feature type="non-terminal residue" evidence="1">
    <location>
        <position position="1"/>
    </location>
</feature>
<protein>
    <submittedName>
        <fullName evidence="1">17385_t:CDS:1</fullName>
    </submittedName>
</protein>
<organism evidence="1 2">
    <name type="scientific">Acaulospora morrowiae</name>
    <dbReference type="NCBI Taxonomy" id="94023"/>
    <lineage>
        <taxon>Eukaryota</taxon>
        <taxon>Fungi</taxon>
        <taxon>Fungi incertae sedis</taxon>
        <taxon>Mucoromycota</taxon>
        <taxon>Glomeromycotina</taxon>
        <taxon>Glomeromycetes</taxon>
        <taxon>Diversisporales</taxon>
        <taxon>Acaulosporaceae</taxon>
        <taxon>Acaulospora</taxon>
    </lineage>
</organism>
<evidence type="ECO:0000313" key="2">
    <source>
        <dbReference type="Proteomes" id="UP000789342"/>
    </source>
</evidence>
<reference evidence="1" key="1">
    <citation type="submission" date="2021-06" db="EMBL/GenBank/DDBJ databases">
        <authorList>
            <person name="Kallberg Y."/>
            <person name="Tangrot J."/>
            <person name="Rosling A."/>
        </authorList>
    </citation>
    <scope>NUCLEOTIDE SEQUENCE</scope>
    <source>
        <strain evidence="1">CL551</strain>
    </source>
</reference>
<dbReference type="Gene3D" id="3.40.50.11340">
    <property type="match status" value="1"/>
</dbReference>
<accession>A0A9N9NAA1</accession>
<dbReference type="EMBL" id="CAJVPV010020731">
    <property type="protein sequence ID" value="CAG8715618.1"/>
    <property type="molecule type" value="Genomic_DNA"/>
</dbReference>
<dbReference type="AlphaFoldDB" id="A0A9N9NAA1"/>
<evidence type="ECO:0000313" key="1">
    <source>
        <dbReference type="EMBL" id="CAG8715618.1"/>
    </source>
</evidence>
<dbReference type="OrthoDB" id="2020419at2759"/>
<dbReference type="Gene3D" id="3.40.50.11350">
    <property type="match status" value="1"/>
</dbReference>
<sequence length="410" mass="48488">TLPENTNANPIKSINTTEIILDEHDKRINKRYCGEENCRFLFAYHPTEQESQANMHFMSFAQIAERLNRTLVLTNVGNSRIQACRKHPFSFYFNVDEFRHRFPNVRMITQSDFRQWTIDRKRKPETYWSWIQPRDNPFKVEYLKPYPRLLKGRECLKQFKFVLNHKTVFKKIFLGVNFLWTQSEMDIAVTKFMLQQLNITKEVLLLEHRLPKLLFKDPEKVPPIPYAEKLVQSAANVSDFIRPYVGIHWRMEQGNPKMMPKCARRLVKYLKSLKDHTSIENVYLATDYPLLGSKSHKAQSSTFRDLGPKHHEAFGILTKYLNESKRMHTWVSTNVLGYLPMDEGLMDEFRESGIQGIADKLMLINATWFVSGPKGCARTSSTFTKRIKDFRRRILEGGNKRLWNIHERWH</sequence>
<keyword evidence="2" id="KW-1185">Reference proteome</keyword>
<name>A0A9N9NAA1_9GLOM</name>
<dbReference type="Proteomes" id="UP000789342">
    <property type="component" value="Unassembled WGS sequence"/>
</dbReference>
<comment type="caution">
    <text evidence="1">The sequence shown here is derived from an EMBL/GenBank/DDBJ whole genome shotgun (WGS) entry which is preliminary data.</text>
</comment>
<gene>
    <name evidence="1" type="ORF">AMORRO_LOCUS12981</name>
</gene>
<proteinExistence type="predicted"/>